<keyword evidence="2" id="KW-0812">Transmembrane</keyword>
<protein>
    <recommendedName>
        <fullName evidence="3">GYF domain-containing protein</fullName>
    </recommendedName>
</protein>
<dbReference type="Proteomes" id="UP000005580">
    <property type="component" value="Unassembled WGS sequence"/>
</dbReference>
<dbReference type="AlphaFoldDB" id="E7RR80"/>
<evidence type="ECO:0000313" key="4">
    <source>
        <dbReference type="EMBL" id="EFZ36768.1"/>
    </source>
</evidence>
<dbReference type="RefSeq" id="WP_004369846.1">
    <property type="nucleotide sequence ID" value="NZ_GL833119.1"/>
</dbReference>
<keyword evidence="2" id="KW-1133">Transmembrane helix</keyword>
<name>E7RR80_9BACT</name>
<feature type="region of interest" description="Disordered" evidence="1">
    <location>
        <begin position="215"/>
        <end position="242"/>
    </location>
</feature>
<evidence type="ECO:0000256" key="2">
    <source>
        <dbReference type="SAM" id="Phobius"/>
    </source>
</evidence>
<comment type="caution">
    <text evidence="4">The sequence shown here is derived from an EMBL/GenBank/DDBJ whole genome shotgun (WGS) entry which is preliminary data.</text>
</comment>
<dbReference type="InterPro" id="IPR025640">
    <property type="entry name" value="GYF_2"/>
</dbReference>
<organism evidence="4 5">
    <name type="scientific">Hoylesella oralis ATCC 33269</name>
    <dbReference type="NCBI Taxonomy" id="873533"/>
    <lineage>
        <taxon>Bacteria</taxon>
        <taxon>Pseudomonadati</taxon>
        <taxon>Bacteroidota</taxon>
        <taxon>Bacteroidia</taxon>
        <taxon>Bacteroidales</taxon>
        <taxon>Prevotellaceae</taxon>
        <taxon>Hoylesella</taxon>
    </lineage>
</organism>
<gene>
    <name evidence="4" type="ORF">HMPREF0663_11681</name>
</gene>
<accession>E7RR80</accession>
<dbReference type="EMBL" id="AEPE02000005">
    <property type="protein sequence ID" value="EFZ36768.1"/>
    <property type="molecule type" value="Genomic_DNA"/>
</dbReference>
<evidence type="ECO:0000259" key="3">
    <source>
        <dbReference type="Pfam" id="PF14237"/>
    </source>
</evidence>
<evidence type="ECO:0000313" key="5">
    <source>
        <dbReference type="Proteomes" id="UP000005580"/>
    </source>
</evidence>
<dbReference type="eggNOG" id="ENOG5033G67">
    <property type="taxonomic scope" value="Bacteria"/>
</dbReference>
<evidence type="ECO:0000256" key="1">
    <source>
        <dbReference type="SAM" id="MobiDB-lite"/>
    </source>
</evidence>
<keyword evidence="5" id="KW-1185">Reference proteome</keyword>
<dbReference type="Pfam" id="PF14237">
    <property type="entry name" value="GYF_2"/>
    <property type="match status" value="1"/>
</dbReference>
<dbReference type="STRING" id="28134.SAMN05444288_1327"/>
<proteinExistence type="predicted"/>
<sequence length="284" mass="31905">MKYFIIENNEQQGPFSVDELRDKHIPSDTLVWAEGMTDWTPAWKVDELKQFLYNTAQTTVPPPYRPPVEPPSELQTMPIQDIKKHHRRHRKITIAGVLLGILLLICLFTNPSKQTHKDIIKEQLVKVIDHQTSEDSNIFAAGIAMFNKLIAGGMIETAMNNLLEYHNYLVCSTTSIRWNGRSYTTSYGFMGHVFTADSDDMIELMEKQQGNFFGKSTRQGAMKGSGNDSADTETADKDNGLGDKIVTSVDKIVKDKVDEQTDSTTSEGIGKVIDDIIDFIKGND</sequence>
<feature type="transmembrane region" description="Helical" evidence="2">
    <location>
        <begin position="92"/>
        <end position="110"/>
    </location>
</feature>
<dbReference type="HOGENOM" id="CLU_071287_0_0_10"/>
<keyword evidence="2" id="KW-0472">Membrane</keyword>
<feature type="domain" description="GYF" evidence="3">
    <location>
        <begin position="3"/>
        <end position="48"/>
    </location>
</feature>
<reference evidence="4" key="1">
    <citation type="submission" date="2011-01" db="EMBL/GenBank/DDBJ databases">
        <authorList>
            <person name="Muzny D."/>
            <person name="Qin X."/>
            <person name="Buhay C."/>
            <person name="Dugan-Rocha S."/>
            <person name="Ding Y."/>
            <person name="Chen G."/>
            <person name="Hawes A."/>
            <person name="Holder M."/>
            <person name="Jhangiani S."/>
            <person name="Johnson A."/>
            <person name="Khan Z."/>
            <person name="Li Z."/>
            <person name="Liu W."/>
            <person name="Liu X."/>
            <person name="Perez L."/>
            <person name="Shen H."/>
            <person name="Wang Q."/>
            <person name="Watt J."/>
            <person name="Xi L."/>
            <person name="Xin Y."/>
            <person name="Zhou J."/>
            <person name="Deng J."/>
            <person name="Jiang H."/>
            <person name="Liu Y."/>
            <person name="Qu J."/>
            <person name="Song X.-Z."/>
            <person name="Zhang L."/>
            <person name="Villasana D."/>
            <person name="Johnson A."/>
            <person name="Liu J."/>
            <person name="Liyanage D."/>
            <person name="Lorensuhewa L."/>
            <person name="Robinson T."/>
            <person name="Song A."/>
            <person name="Song B.-B."/>
            <person name="Dinh H."/>
            <person name="Thornton R."/>
            <person name="Coyle M."/>
            <person name="Francisco L."/>
            <person name="Jackson L."/>
            <person name="Javaid M."/>
            <person name="Korchina V."/>
            <person name="Kovar C."/>
            <person name="Mata R."/>
            <person name="Mathew T."/>
            <person name="Ngo R."/>
            <person name="Nguyen L."/>
            <person name="Nguyen N."/>
            <person name="Okwuonu G."/>
            <person name="Ongeri F."/>
            <person name="Pham C."/>
            <person name="Simmons D."/>
            <person name="Wilczek-Boney K."/>
            <person name="Hale W."/>
            <person name="Jakkamsetti A."/>
            <person name="Pham P."/>
            <person name="Ruth R."/>
            <person name="San Lucas F."/>
            <person name="Warren J."/>
            <person name="Zhang J."/>
            <person name="Zhao Z."/>
            <person name="Zhou C."/>
            <person name="Zhu D."/>
            <person name="Lee S."/>
            <person name="Bess C."/>
            <person name="Blankenburg K."/>
            <person name="Forbes L."/>
            <person name="Fu Q."/>
            <person name="Gubbala S."/>
            <person name="Hirani K."/>
            <person name="Jayaseelan J.C."/>
            <person name="Lara F."/>
            <person name="Munidasa M."/>
            <person name="Palculict T."/>
            <person name="Patil S."/>
            <person name="Pu L.-L."/>
            <person name="Saada N."/>
            <person name="Tang L."/>
            <person name="Weissenberger G."/>
            <person name="Zhu Y."/>
            <person name="Hemphill L."/>
            <person name="Shang Y."/>
            <person name="Youmans B."/>
            <person name="Ayvaz T."/>
            <person name="Ross M."/>
            <person name="Santibanez J."/>
            <person name="Aqrawi P."/>
            <person name="Gross S."/>
            <person name="Joshi V."/>
            <person name="Fowler G."/>
            <person name="Nazareth L."/>
            <person name="Reid J."/>
            <person name="Worley K."/>
            <person name="Petrosino J."/>
            <person name="Highlander S."/>
            <person name="Gibbs R."/>
        </authorList>
    </citation>
    <scope>NUCLEOTIDE SEQUENCE [LARGE SCALE GENOMIC DNA]</scope>
    <source>
        <strain evidence="4">ATCC 33269</strain>
    </source>
</reference>